<evidence type="ECO:0000313" key="2">
    <source>
        <dbReference type="Proteomes" id="UP000054023"/>
    </source>
</evidence>
<dbReference type="Gene3D" id="3.90.1070.10">
    <property type="match status" value="1"/>
</dbReference>
<dbReference type="EMBL" id="LQBM01000002">
    <property type="protein sequence ID" value="KUG59832.1"/>
    <property type="molecule type" value="Genomic_DNA"/>
</dbReference>
<reference evidence="2" key="1">
    <citation type="submission" date="2015-12" db="EMBL/GenBank/DDBJ databases">
        <authorList>
            <person name="Nair G.R."/>
            <person name="Kaur G."/>
            <person name="Mayilraj S."/>
        </authorList>
    </citation>
    <scope>NUCLEOTIDE SEQUENCE [LARGE SCALE GENOMIC DNA]</scope>
    <source>
        <strain evidence="2">CD08_7</strain>
    </source>
</reference>
<organism evidence="1 2">
    <name type="scientific">Nesterenkonia jeotgali</name>
    <dbReference type="NCBI Taxonomy" id="317018"/>
    <lineage>
        <taxon>Bacteria</taxon>
        <taxon>Bacillati</taxon>
        <taxon>Actinomycetota</taxon>
        <taxon>Actinomycetes</taxon>
        <taxon>Micrococcales</taxon>
        <taxon>Micrococcaceae</taxon>
        <taxon>Nesterenkonia</taxon>
    </lineage>
</organism>
<dbReference type="SUPFAM" id="SSF56784">
    <property type="entry name" value="HAD-like"/>
    <property type="match status" value="1"/>
</dbReference>
<keyword evidence="2" id="KW-1185">Reference proteome</keyword>
<dbReference type="STRING" id="317018.AVL63_12265"/>
<dbReference type="InterPro" id="IPR036412">
    <property type="entry name" value="HAD-like_sf"/>
</dbReference>
<gene>
    <name evidence="1" type="ORF">AVL63_12265</name>
</gene>
<evidence type="ECO:0000313" key="1">
    <source>
        <dbReference type="EMBL" id="KUG59832.1"/>
    </source>
</evidence>
<accession>A0A0W8IJ16</accession>
<name>A0A0W8IJ16_9MICC</name>
<sequence length="291" mass="32004">MTSSAETASFNPAPPFGLLLDVDGPIASPVSRTVAIESIARDLTLMANRGIPVIFNTGRSDDFIAQQVIPPMRAAGLLPDTPVFTIAEKGGVWAEVTPEGLGEIHIDEELKLPTALSDDIRDLVAERFSGHMFFDETKRSMVSVEQSTDVENKDYLEAQKEFDAAIPPLLEKHQLKHVRIDPTIISTDIEHEGVGKDVGAERTLTLLEARGITAQTWFTMGDSRTDYAMATWLHERGIPVSHVDARPEDGIPETEYEVLTSETDAIHDEAGAEFLRRWAADPENTRAGRSE</sequence>
<protein>
    <recommendedName>
        <fullName evidence="3">Haloacid dehalogenase</fullName>
    </recommendedName>
</protein>
<proteinExistence type="predicted"/>
<evidence type="ECO:0008006" key="3">
    <source>
        <dbReference type="Google" id="ProtNLM"/>
    </source>
</evidence>
<dbReference type="Proteomes" id="UP000054023">
    <property type="component" value="Unassembled WGS sequence"/>
</dbReference>
<dbReference type="AlphaFoldDB" id="A0A0W8IJ16"/>
<dbReference type="Gene3D" id="3.40.50.1000">
    <property type="entry name" value="HAD superfamily/HAD-like"/>
    <property type="match status" value="1"/>
</dbReference>
<comment type="caution">
    <text evidence="1">The sequence shown here is derived from an EMBL/GenBank/DDBJ whole genome shotgun (WGS) entry which is preliminary data.</text>
</comment>
<dbReference type="InterPro" id="IPR023214">
    <property type="entry name" value="HAD_sf"/>
</dbReference>
<dbReference type="RefSeq" id="WP_058888066.1">
    <property type="nucleotide sequence ID" value="NZ_LQBM01000002.1"/>
</dbReference>
<dbReference type="OrthoDB" id="4925391at2"/>